<reference evidence="1" key="1">
    <citation type="submission" date="2020-09" db="EMBL/GenBank/DDBJ databases">
        <title>Genome-Enabled Discovery of Anthraquinone Biosynthesis in Senna tora.</title>
        <authorList>
            <person name="Kang S.-H."/>
            <person name="Pandey R.P."/>
            <person name="Lee C.-M."/>
            <person name="Sim J.-S."/>
            <person name="Jeong J.-T."/>
            <person name="Choi B.-S."/>
            <person name="Jung M."/>
            <person name="Ginzburg D."/>
            <person name="Zhao K."/>
            <person name="Won S.Y."/>
            <person name="Oh T.-J."/>
            <person name="Yu Y."/>
            <person name="Kim N.-H."/>
            <person name="Lee O.R."/>
            <person name="Lee T.-H."/>
            <person name="Bashyal P."/>
            <person name="Kim T.-S."/>
            <person name="Lee W.-H."/>
            <person name="Kawkins C."/>
            <person name="Kim C.-K."/>
            <person name="Kim J.S."/>
            <person name="Ahn B.O."/>
            <person name="Rhee S.Y."/>
            <person name="Sohng J.K."/>
        </authorList>
    </citation>
    <scope>NUCLEOTIDE SEQUENCE</scope>
    <source>
        <tissue evidence="1">Leaf</tissue>
    </source>
</reference>
<evidence type="ECO:0000313" key="1">
    <source>
        <dbReference type="EMBL" id="KAF7828416.1"/>
    </source>
</evidence>
<gene>
    <name evidence="1" type="ORF">G2W53_019580</name>
</gene>
<evidence type="ECO:0000313" key="2">
    <source>
        <dbReference type="Proteomes" id="UP000634136"/>
    </source>
</evidence>
<keyword evidence="2" id="KW-1185">Reference proteome</keyword>
<dbReference type="EMBL" id="JAAIUW010000006">
    <property type="protein sequence ID" value="KAF7828416.1"/>
    <property type="molecule type" value="Genomic_DNA"/>
</dbReference>
<accession>A0A834TY34</accession>
<dbReference type="AlphaFoldDB" id="A0A834TY34"/>
<name>A0A834TY34_9FABA</name>
<comment type="caution">
    <text evidence="1">The sequence shown here is derived from an EMBL/GenBank/DDBJ whole genome shotgun (WGS) entry which is preliminary data.</text>
</comment>
<protein>
    <submittedName>
        <fullName evidence="1">Uncharacterized protein</fullName>
    </submittedName>
</protein>
<dbReference type="Proteomes" id="UP000634136">
    <property type="component" value="Unassembled WGS sequence"/>
</dbReference>
<organism evidence="1 2">
    <name type="scientific">Senna tora</name>
    <dbReference type="NCBI Taxonomy" id="362788"/>
    <lineage>
        <taxon>Eukaryota</taxon>
        <taxon>Viridiplantae</taxon>
        <taxon>Streptophyta</taxon>
        <taxon>Embryophyta</taxon>
        <taxon>Tracheophyta</taxon>
        <taxon>Spermatophyta</taxon>
        <taxon>Magnoliopsida</taxon>
        <taxon>eudicotyledons</taxon>
        <taxon>Gunneridae</taxon>
        <taxon>Pentapetalae</taxon>
        <taxon>rosids</taxon>
        <taxon>fabids</taxon>
        <taxon>Fabales</taxon>
        <taxon>Fabaceae</taxon>
        <taxon>Caesalpinioideae</taxon>
        <taxon>Cassia clade</taxon>
        <taxon>Senna</taxon>
    </lineage>
</organism>
<sequence>MINDAVATFDADNNLATGSSERIIVDGLDDVGVIARRLGILVGNQGTTGLMEGGEGIEGTGRWKPFSGLEKDIGFVHGLIWETRSMEDWLRLVENENRKPL</sequence>
<proteinExistence type="predicted"/>